<evidence type="ECO:0000256" key="7">
    <source>
        <dbReference type="ARBA" id="ARBA00023242"/>
    </source>
</evidence>
<gene>
    <name evidence="9" type="primary">MED19</name>
    <name evidence="11" type="ORF">K491DRAFT_687496</name>
</gene>
<feature type="compositionally biased region" description="Acidic residues" evidence="10">
    <location>
        <begin position="357"/>
        <end position="371"/>
    </location>
</feature>
<dbReference type="GO" id="GO:0003712">
    <property type="term" value="F:transcription coregulator activity"/>
    <property type="evidence" value="ECO:0007669"/>
    <property type="project" value="InterPro"/>
</dbReference>
<feature type="compositionally biased region" description="Polar residues" evidence="10">
    <location>
        <begin position="96"/>
        <end position="107"/>
    </location>
</feature>
<evidence type="ECO:0000313" key="11">
    <source>
        <dbReference type="EMBL" id="KAF2661344.1"/>
    </source>
</evidence>
<reference evidence="11" key="1">
    <citation type="journal article" date="2020" name="Stud. Mycol.">
        <title>101 Dothideomycetes genomes: a test case for predicting lifestyles and emergence of pathogens.</title>
        <authorList>
            <person name="Haridas S."/>
            <person name="Albert R."/>
            <person name="Binder M."/>
            <person name="Bloem J."/>
            <person name="Labutti K."/>
            <person name="Salamov A."/>
            <person name="Andreopoulos B."/>
            <person name="Baker S."/>
            <person name="Barry K."/>
            <person name="Bills G."/>
            <person name="Bluhm B."/>
            <person name="Cannon C."/>
            <person name="Castanera R."/>
            <person name="Culley D."/>
            <person name="Daum C."/>
            <person name="Ezra D."/>
            <person name="Gonzalez J."/>
            <person name="Henrissat B."/>
            <person name="Kuo A."/>
            <person name="Liang C."/>
            <person name="Lipzen A."/>
            <person name="Lutzoni F."/>
            <person name="Magnuson J."/>
            <person name="Mondo S."/>
            <person name="Nolan M."/>
            <person name="Ohm R."/>
            <person name="Pangilinan J."/>
            <person name="Park H.-J."/>
            <person name="Ramirez L."/>
            <person name="Alfaro M."/>
            <person name="Sun H."/>
            <person name="Tritt A."/>
            <person name="Yoshinaga Y."/>
            <person name="Zwiers L.-H."/>
            <person name="Turgeon B."/>
            <person name="Goodwin S."/>
            <person name="Spatafora J."/>
            <person name="Crous P."/>
            <person name="Grigoriev I."/>
        </authorList>
    </citation>
    <scope>NUCLEOTIDE SEQUENCE</scope>
    <source>
        <strain evidence="11">CBS 122681</strain>
    </source>
</reference>
<protein>
    <recommendedName>
        <fullName evidence="3 9">Mediator of RNA polymerase II transcription subunit 19</fullName>
    </recommendedName>
    <alternativeName>
        <fullName evidence="8 9">Mediator complex subunit 19</fullName>
    </alternativeName>
</protein>
<dbReference type="Pfam" id="PF08633">
    <property type="entry name" value="Rox3"/>
    <property type="match status" value="1"/>
</dbReference>
<feature type="region of interest" description="Disordered" evidence="10">
    <location>
        <begin position="1"/>
        <end position="155"/>
    </location>
</feature>
<name>A0A6A6TRT8_9PLEO</name>
<comment type="subunit">
    <text evidence="9">Component of the Mediator complex.</text>
</comment>
<comment type="function">
    <text evidence="9">Component of the Mediator complex, a coactivator involved in the regulated transcription of nearly all RNA polymerase II-dependent genes. Mediator functions as a bridge to convey information from gene-specific regulatory proteins to the basal RNA polymerase II transcription machinery. Mediator is recruited to promoters by direct interactions with regulatory proteins and serves as a scaffold for the assembly of a functional preinitiation complex with RNA polymerase II and the general transcription factors.</text>
</comment>
<evidence type="ECO:0000313" key="12">
    <source>
        <dbReference type="Proteomes" id="UP000799324"/>
    </source>
</evidence>
<dbReference type="EMBL" id="MU004294">
    <property type="protein sequence ID" value="KAF2661344.1"/>
    <property type="molecule type" value="Genomic_DNA"/>
</dbReference>
<keyword evidence="7 9" id="KW-0539">Nucleus</keyword>
<keyword evidence="12" id="KW-1185">Reference proteome</keyword>
<feature type="compositionally biased region" description="Low complexity" evidence="10">
    <location>
        <begin position="141"/>
        <end position="150"/>
    </location>
</feature>
<feature type="region of interest" description="Disordered" evidence="10">
    <location>
        <begin position="299"/>
        <end position="396"/>
    </location>
</feature>
<evidence type="ECO:0000256" key="2">
    <source>
        <dbReference type="ARBA" id="ARBA00009259"/>
    </source>
</evidence>
<dbReference type="GO" id="GO:0006357">
    <property type="term" value="P:regulation of transcription by RNA polymerase II"/>
    <property type="evidence" value="ECO:0007669"/>
    <property type="project" value="InterPro"/>
</dbReference>
<dbReference type="Proteomes" id="UP000799324">
    <property type="component" value="Unassembled WGS sequence"/>
</dbReference>
<sequence>MSDHTSKRQRLTGSFSPASPPYHQAAKTSDQTKPVVHPNTPTSPPHMSLHSQSNGGPPVTATALGSDMTPPTSVTASQQFSQSAASASNPQPFPTPGSTTGMNTASHTDSDGDAMMADSADDGEGRSGNRRHSNHDRQSRQARSGAASSSRDADPAATQLFKLCQSTHPQTQPHGSQNLFALYGLNDLARSVARTDPVTGEKINKLRKSYENHIKALQIAGKPKAVKMEGVLTNPLSFPDEEYQVQRVIGKEMKTAFDAEAGGITAQFDSLMNSALAGMAPGPLPTADSARYRAYLGTDEATKPKPNTEGAPPRTVPPSVAATPNHAALGSRASRPERTGSKRSYTDVSFQGYGEGFADDVADSTGGEDDGQGGHKRRRLGFERTSHQVEVGGVRR</sequence>
<proteinExistence type="inferred from homology"/>
<keyword evidence="4 9" id="KW-0805">Transcription regulation</keyword>
<dbReference type="GO" id="GO:0016592">
    <property type="term" value="C:mediator complex"/>
    <property type="evidence" value="ECO:0007669"/>
    <property type="project" value="InterPro"/>
</dbReference>
<evidence type="ECO:0000256" key="1">
    <source>
        <dbReference type="ARBA" id="ARBA00004123"/>
    </source>
</evidence>
<dbReference type="InterPro" id="IPR013942">
    <property type="entry name" value="Mediator_Med19_fun"/>
</dbReference>
<dbReference type="OrthoDB" id="2160599at2759"/>
<evidence type="ECO:0000256" key="3">
    <source>
        <dbReference type="ARBA" id="ARBA00019615"/>
    </source>
</evidence>
<keyword evidence="6 9" id="KW-0804">Transcription</keyword>
<feature type="compositionally biased region" description="Low complexity" evidence="10">
    <location>
        <begin position="76"/>
        <end position="90"/>
    </location>
</feature>
<evidence type="ECO:0000256" key="5">
    <source>
        <dbReference type="ARBA" id="ARBA00023159"/>
    </source>
</evidence>
<keyword evidence="5 9" id="KW-0010">Activator</keyword>
<dbReference type="AlphaFoldDB" id="A0A6A6TRT8"/>
<evidence type="ECO:0000256" key="10">
    <source>
        <dbReference type="SAM" id="MobiDB-lite"/>
    </source>
</evidence>
<evidence type="ECO:0000256" key="9">
    <source>
        <dbReference type="RuleBase" id="RU364151"/>
    </source>
</evidence>
<evidence type="ECO:0000256" key="6">
    <source>
        <dbReference type="ARBA" id="ARBA00023163"/>
    </source>
</evidence>
<evidence type="ECO:0000256" key="8">
    <source>
        <dbReference type="ARBA" id="ARBA00032018"/>
    </source>
</evidence>
<organism evidence="11 12">
    <name type="scientific">Lophiostoma macrostomum CBS 122681</name>
    <dbReference type="NCBI Taxonomy" id="1314788"/>
    <lineage>
        <taxon>Eukaryota</taxon>
        <taxon>Fungi</taxon>
        <taxon>Dikarya</taxon>
        <taxon>Ascomycota</taxon>
        <taxon>Pezizomycotina</taxon>
        <taxon>Dothideomycetes</taxon>
        <taxon>Pleosporomycetidae</taxon>
        <taxon>Pleosporales</taxon>
        <taxon>Lophiostomataceae</taxon>
        <taxon>Lophiostoma</taxon>
    </lineage>
</organism>
<comment type="similarity">
    <text evidence="2 9">Belongs to the Mediator complex subunit 19 family.</text>
</comment>
<accession>A0A6A6TRT8</accession>
<comment type="subcellular location">
    <subcellularLocation>
        <location evidence="1 9">Nucleus</location>
    </subcellularLocation>
</comment>
<evidence type="ECO:0000256" key="4">
    <source>
        <dbReference type="ARBA" id="ARBA00023015"/>
    </source>
</evidence>